<name>A0A8A0RMM9_9FIRM</name>
<protein>
    <submittedName>
        <fullName evidence="3">Spore maturation protein B</fullName>
    </submittedName>
</protein>
<dbReference type="GO" id="GO:0005886">
    <property type="term" value="C:plasma membrane"/>
    <property type="evidence" value="ECO:0007669"/>
    <property type="project" value="TreeGrafter"/>
</dbReference>
<accession>A0A8A0RMM9</accession>
<dbReference type="RefSeq" id="WP_206708982.1">
    <property type="nucleotide sequence ID" value="NZ_CP059066.1"/>
</dbReference>
<organism evidence="3 4">
    <name type="scientific">Koleobacter methoxysyntrophicus</name>
    <dbReference type="NCBI Taxonomy" id="2751313"/>
    <lineage>
        <taxon>Bacteria</taxon>
        <taxon>Bacillati</taxon>
        <taxon>Bacillota</taxon>
        <taxon>Clostridia</taxon>
        <taxon>Koleobacterales</taxon>
        <taxon>Koleobacteraceae</taxon>
        <taxon>Koleobacter</taxon>
    </lineage>
</organism>
<keyword evidence="1" id="KW-1133">Transmembrane helix</keyword>
<dbReference type="PANTHER" id="PTHR35793">
    <property type="entry name" value="INNER MEMBRANE PROTEIN YJIG"/>
    <property type="match status" value="1"/>
</dbReference>
<evidence type="ECO:0000313" key="4">
    <source>
        <dbReference type="Proteomes" id="UP000662904"/>
    </source>
</evidence>
<dbReference type="AlphaFoldDB" id="A0A8A0RMM9"/>
<feature type="transmembrane region" description="Helical" evidence="1">
    <location>
        <begin position="90"/>
        <end position="112"/>
    </location>
</feature>
<evidence type="ECO:0000313" key="3">
    <source>
        <dbReference type="EMBL" id="QSQ08779.1"/>
    </source>
</evidence>
<dbReference type="InterPro" id="IPR011642">
    <property type="entry name" value="Gate_dom"/>
</dbReference>
<dbReference type="PANTHER" id="PTHR35793:SF2">
    <property type="entry name" value="INNER MEMBRANE PROTEIN YJIG"/>
    <property type="match status" value="1"/>
</dbReference>
<dbReference type="Proteomes" id="UP000662904">
    <property type="component" value="Chromosome"/>
</dbReference>
<evidence type="ECO:0000259" key="2">
    <source>
        <dbReference type="Pfam" id="PF07670"/>
    </source>
</evidence>
<feature type="domain" description="Nucleoside transporter/FeoB GTPase Gate" evidence="2">
    <location>
        <begin position="48"/>
        <end position="149"/>
    </location>
</feature>
<feature type="transmembrane region" description="Helical" evidence="1">
    <location>
        <begin position="12"/>
        <end position="34"/>
    </location>
</feature>
<dbReference type="KEGG" id="kme:H0A61_01124"/>
<keyword evidence="1" id="KW-0472">Membrane</keyword>
<feature type="transmembrane region" description="Helical" evidence="1">
    <location>
        <begin position="153"/>
        <end position="173"/>
    </location>
</feature>
<feature type="transmembrane region" description="Helical" evidence="1">
    <location>
        <begin position="124"/>
        <end position="147"/>
    </location>
</feature>
<sequence>MAFSLISIASKWAVPGIIFFIILYGWFKGVAIFDAFIEGAQEGLKIAVKIVPYLIAIYVAVGIFRESGAVRLLLTAAKPVLIIFNIPPEILLVSVTRSLSGPAALGMAMEIFDTYGPDSKMGRLVSCVVGSTDTTFYILAVYFASVGIKKTKYAIPVGLMADLAGLLGSVYIVNRMYGL</sequence>
<feature type="transmembrane region" description="Helical" evidence="1">
    <location>
        <begin position="46"/>
        <end position="64"/>
    </location>
</feature>
<dbReference type="Pfam" id="PF07670">
    <property type="entry name" value="Gate"/>
    <property type="match status" value="1"/>
</dbReference>
<keyword evidence="1" id="KW-0812">Transmembrane</keyword>
<gene>
    <name evidence="3" type="primary">spmB</name>
    <name evidence="3" type="ORF">H0A61_01124</name>
</gene>
<evidence type="ECO:0000256" key="1">
    <source>
        <dbReference type="SAM" id="Phobius"/>
    </source>
</evidence>
<dbReference type="InterPro" id="IPR052549">
    <property type="entry name" value="SpmB"/>
</dbReference>
<keyword evidence="4" id="KW-1185">Reference proteome</keyword>
<reference evidence="3" key="1">
    <citation type="submission" date="2020-07" db="EMBL/GenBank/DDBJ databases">
        <title>Koleobacter methoxysyntrophicus gen. nov., sp. nov., a novel anaerobic bacterium isolated from deep subsurface oil field and proposal of Koleobacterales ord. nov. in the phylum Firmicutes.</title>
        <authorList>
            <person name="Sakamoto S."/>
            <person name="Tamaki H."/>
        </authorList>
    </citation>
    <scope>NUCLEOTIDE SEQUENCE</scope>
    <source>
        <strain evidence="3">NRmbB1</strain>
    </source>
</reference>
<dbReference type="EMBL" id="CP059066">
    <property type="protein sequence ID" value="QSQ08779.1"/>
    <property type="molecule type" value="Genomic_DNA"/>
</dbReference>
<proteinExistence type="predicted"/>